<keyword evidence="2" id="KW-1185">Reference proteome</keyword>
<reference evidence="1 2" key="1">
    <citation type="journal article" date="2019" name="Sci. Rep.">
        <title>Orb-weaving spider Araneus ventricosus genome elucidates the spidroin gene catalogue.</title>
        <authorList>
            <person name="Kono N."/>
            <person name="Nakamura H."/>
            <person name="Ohtoshi R."/>
            <person name="Moran D.A.P."/>
            <person name="Shinohara A."/>
            <person name="Yoshida Y."/>
            <person name="Fujiwara M."/>
            <person name="Mori M."/>
            <person name="Tomita M."/>
            <person name="Arakawa K."/>
        </authorList>
    </citation>
    <scope>NUCLEOTIDE SEQUENCE [LARGE SCALE GENOMIC DNA]</scope>
</reference>
<comment type="caution">
    <text evidence="1">The sequence shown here is derived from an EMBL/GenBank/DDBJ whole genome shotgun (WGS) entry which is preliminary data.</text>
</comment>
<gene>
    <name evidence="1" type="ORF">AVEN_33668_1</name>
</gene>
<name>A0A4Y2J289_ARAVE</name>
<dbReference type="EMBL" id="BGPR01003126">
    <property type="protein sequence ID" value="GBM84035.1"/>
    <property type="molecule type" value="Genomic_DNA"/>
</dbReference>
<evidence type="ECO:0000313" key="2">
    <source>
        <dbReference type="Proteomes" id="UP000499080"/>
    </source>
</evidence>
<dbReference type="Proteomes" id="UP000499080">
    <property type="component" value="Unassembled WGS sequence"/>
</dbReference>
<evidence type="ECO:0000313" key="1">
    <source>
        <dbReference type="EMBL" id="GBM84035.1"/>
    </source>
</evidence>
<organism evidence="1 2">
    <name type="scientific">Araneus ventricosus</name>
    <name type="common">Orbweaver spider</name>
    <name type="synonym">Epeira ventricosa</name>
    <dbReference type="NCBI Taxonomy" id="182803"/>
    <lineage>
        <taxon>Eukaryota</taxon>
        <taxon>Metazoa</taxon>
        <taxon>Ecdysozoa</taxon>
        <taxon>Arthropoda</taxon>
        <taxon>Chelicerata</taxon>
        <taxon>Arachnida</taxon>
        <taxon>Araneae</taxon>
        <taxon>Araneomorphae</taxon>
        <taxon>Entelegynae</taxon>
        <taxon>Araneoidea</taxon>
        <taxon>Araneidae</taxon>
        <taxon>Araneus</taxon>
    </lineage>
</organism>
<sequence length="68" mass="7795">MFIYHREGESLKTWLKASEESEVIQGYWVQFLPKGEGISRKRRNSNWCLSGQAYKSEANGASHGTPMM</sequence>
<dbReference type="AlphaFoldDB" id="A0A4Y2J289"/>
<protein>
    <submittedName>
        <fullName evidence="1">Uncharacterized protein</fullName>
    </submittedName>
</protein>
<proteinExistence type="predicted"/>
<accession>A0A4Y2J289</accession>